<dbReference type="Gene3D" id="1.25.10.10">
    <property type="entry name" value="Leucine-rich Repeat Variant"/>
    <property type="match status" value="1"/>
</dbReference>
<dbReference type="SUPFAM" id="SSF48371">
    <property type="entry name" value="ARM repeat"/>
    <property type="match status" value="1"/>
</dbReference>
<dbReference type="InterPro" id="IPR011989">
    <property type="entry name" value="ARM-like"/>
</dbReference>
<evidence type="ECO:0000313" key="3">
    <source>
        <dbReference type="Proteomes" id="UP001466331"/>
    </source>
</evidence>
<keyword evidence="1" id="KW-0732">Signal</keyword>
<protein>
    <submittedName>
        <fullName evidence="2">HEAT repeat domain-containing protein</fullName>
    </submittedName>
</protein>
<proteinExistence type="predicted"/>
<keyword evidence="3" id="KW-1185">Reference proteome</keyword>
<reference evidence="2 3" key="1">
    <citation type="submission" date="2024-03" db="EMBL/GenBank/DDBJ databases">
        <title>Ignisphaera cupida sp. nov., a hyperthermophilic hydrolytic archaeon from a hot spring of Kamchatka, and proposal of Ignisphaeraceae fam. nov.</title>
        <authorList>
            <person name="Podosokorskaya O.A."/>
            <person name="Elcheninov A.G."/>
            <person name="Maltseva A.I."/>
            <person name="Zayulina K.S."/>
            <person name="Novikov A."/>
            <person name="Merkel A.Y."/>
        </authorList>
    </citation>
    <scope>NUCLEOTIDE SEQUENCE [LARGE SCALE GENOMIC DNA]</scope>
    <source>
        <strain evidence="2 3">38H-sp</strain>
    </source>
</reference>
<sequence length="244" mass="27062">MRLKGAFIAVIAFVFIVSPFAQETADNQSSGDVSTIEEYYLSQDIELRLIQDEAYSESEELKQLALRNLEKMADEGRLSDDGAAFTILQTLATETYSKEVKRNNRVVNNFPEIRRQACQLLGKIGGEKAKDILLDVVQKEKEPMVVAEAVYGLGKIGINDNEEVTNVLAFKLHQENLKTTPDNNLAFSTLLAIEKLAKTNNGISNPELVSAIGEIITRGNYIRPVKLKALSVLEEMRKAAATNK</sequence>
<dbReference type="InterPro" id="IPR016024">
    <property type="entry name" value="ARM-type_fold"/>
</dbReference>
<evidence type="ECO:0000256" key="1">
    <source>
        <dbReference type="SAM" id="SignalP"/>
    </source>
</evidence>
<feature type="signal peptide" evidence="1">
    <location>
        <begin position="1"/>
        <end position="21"/>
    </location>
</feature>
<gene>
    <name evidence="2" type="ORF">WKV44_04345</name>
</gene>
<comment type="caution">
    <text evidence="2">The sequence shown here is derived from an EMBL/GenBank/DDBJ whole genome shotgun (WGS) entry which is preliminary data.</text>
</comment>
<name>A0ABU9UAS7_9SPIR</name>
<dbReference type="Proteomes" id="UP001466331">
    <property type="component" value="Unassembled WGS sequence"/>
</dbReference>
<feature type="chain" id="PRO_5046670376" evidence="1">
    <location>
        <begin position="22"/>
        <end position="244"/>
    </location>
</feature>
<evidence type="ECO:0000313" key="2">
    <source>
        <dbReference type="EMBL" id="MEM5947768.1"/>
    </source>
</evidence>
<dbReference type="RefSeq" id="WP_420069218.1">
    <property type="nucleotide sequence ID" value="NZ_JBCHKQ010000002.1"/>
</dbReference>
<organism evidence="2 3">
    <name type="scientific">Rarispira pelagica</name>
    <dbReference type="NCBI Taxonomy" id="3141764"/>
    <lineage>
        <taxon>Bacteria</taxon>
        <taxon>Pseudomonadati</taxon>
        <taxon>Spirochaetota</taxon>
        <taxon>Spirochaetia</taxon>
        <taxon>Winmispirales</taxon>
        <taxon>Winmispiraceae</taxon>
        <taxon>Rarispira</taxon>
    </lineage>
</organism>
<dbReference type="EMBL" id="JBCHKQ010000002">
    <property type="protein sequence ID" value="MEM5947768.1"/>
    <property type="molecule type" value="Genomic_DNA"/>
</dbReference>
<accession>A0ABU9UAS7</accession>
<dbReference type="Pfam" id="PF13646">
    <property type="entry name" value="HEAT_2"/>
    <property type="match status" value="1"/>
</dbReference>